<gene>
    <name evidence="1" type="ORF">V474_10105</name>
</gene>
<comment type="caution">
    <text evidence="1">The sequence shown here is derived from an EMBL/GenBank/DDBJ whole genome shotgun (WGS) entry which is preliminary data.</text>
</comment>
<sequence>MTRLITAAVLIAVLAAALWYGAHWYAEQRVRTAFTNAGMTDEAAACMGRRLVQRLSLGQLGKLAGLQEEHRSLHGVVKAVERMDDPRIAKVTATSALLCTTGFAR</sequence>
<name>A0A0J8AZH1_9SPHN</name>
<dbReference type="RefSeq" id="WP_059150776.1">
    <property type="nucleotide sequence ID" value="NZ_KQ130452.1"/>
</dbReference>
<organism evidence="1 2">
    <name type="scientific">Novosphingobium barchaimii LL02</name>
    <dbReference type="NCBI Taxonomy" id="1114963"/>
    <lineage>
        <taxon>Bacteria</taxon>
        <taxon>Pseudomonadati</taxon>
        <taxon>Pseudomonadota</taxon>
        <taxon>Alphaproteobacteria</taxon>
        <taxon>Sphingomonadales</taxon>
        <taxon>Sphingomonadaceae</taxon>
        <taxon>Novosphingobium</taxon>
    </lineage>
</organism>
<dbReference type="OrthoDB" id="7409816at2"/>
<evidence type="ECO:0000313" key="1">
    <source>
        <dbReference type="EMBL" id="KMS59540.1"/>
    </source>
</evidence>
<proteinExistence type="predicted"/>
<dbReference type="PATRIC" id="fig|1114963.3.peg.927"/>
<protein>
    <submittedName>
        <fullName evidence="1">Uncharacterized protein</fullName>
    </submittedName>
</protein>
<dbReference type="Proteomes" id="UP000052268">
    <property type="component" value="Unassembled WGS sequence"/>
</dbReference>
<keyword evidence="2" id="KW-1185">Reference proteome</keyword>
<reference evidence="1 2" key="1">
    <citation type="journal article" date="2015" name="G3 (Bethesda)">
        <title>Insights into Ongoing Evolution of the Hexachlorocyclohexane Catabolic Pathway from Comparative Genomics of Ten Sphingomonadaceae Strains.</title>
        <authorList>
            <person name="Pearce S.L."/>
            <person name="Oakeshott J.G."/>
            <person name="Pandey G."/>
        </authorList>
    </citation>
    <scope>NUCLEOTIDE SEQUENCE [LARGE SCALE GENOMIC DNA]</scope>
    <source>
        <strain evidence="1 2">LL02</strain>
    </source>
</reference>
<accession>A0A0J8AZH1</accession>
<dbReference type="EMBL" id="JACU01000002">
    <property type="protein sequence ID" value="KMS59540.1"/>
    <property type="molecule type" value="Genomic_DNA"/>
</dbReference>
<dbReference type="AlphaFoldDB" id="A0A0J8AZH1"/>
<evidence type="ECO:0000313" key="2">
    <source>
        <dbReference type="Proteomes" id="UP000052268"/>
    </source>
</evidence>